<dbReference type="AlphaFoldDB" id="A0A7C5AMD8"/>
<dbReference type="EMBL" id="DTKJ01000055">
    <property type="protein sequence ID" value="HGZ12049.1"/>
    <property type="molecule type" value="Genomic_DNA"/>
</dbReference>
<organism evidence="12">
    <name type="scientific">Desulfobacca acetoxidans</name>
    <dbReference type="NCBI Taxonomy" id="60893"/>
    <lineage>
        <taxon>Bacteria</taxon>
        <taxon>Pseudomonadati</taxon>
        <taxon>Thermodesulfobacteriota</taxon>
        <taxon>Desulfobaccia</taxon>
        <taxon>Desulfobaccales</taxon>
        <taxon>Desulfobaccaceae</taxon>
        <taxon>Desulfobacca</taxon>
    </lineage>
</organism>
<name>A0A7C5AMD8_9BACT</name>
<dbReference type="PANTHER" id="PTHR33540:SF2">
    <property type="entry name" value="TRNA THREONYLCARBAMOYLADENOSINE BIOSYNTHESIS PROTEIN TSAE"/>
    <property type="match status" value="1"/>
</dbReference>
<evidence type="ECO:0000256" key="10">
    <source>
        <dbReference type="ARBA" id="ARBA00032441"/>
    </source>
</evidence>
<evidence type="ECO:0000256" key="5">
    <source>
        <dbReference type="ARBA" id="ARBA00022694"/>
    </source>
</evidence>
<accession>A0A7C5AMD8</accession>
<comment type="caution">
    <text evidence="12">The sequence shown here is derived from an EMBL/GenBank/DDBJ whole genome shotgun (WGS) entry which is preliminary data.</text>
</comment>
<evidence type="ECO:0000256" key="7">
    <source>
        <dbReference type="ARBA" id="ARBA00022741"/>
    </source>
</evidence>
<dbReference type="Pfam" id="PF02367">
    <property type="entry name" value="TsaE"/>
    <property type="match status" value="1"/>
</dbReference>
<dbReference type="GO" id="GO:0002949">
    <property type="term" value="P:tRNA threonylcarbamoyladenosine modification"/>
    <property type="evidence" value="ECO:0007669"/>
    <property type="project" value="InterPro"/>
</dbReference>
<keyword evidence="12" id="KW-0808">Transferase</keyword>
<keyword evidence="6" id="KW-0479">Metal-binding</keyword>
<reference evidence="12" key="1">
    <citation type="journal article" date="2020" name="mSystems">
        <title>Genome- and Community-Level Interaction Insights into Carbon Utilization and Element Cycling Functions of Hydrothermarchaeota in Hydrothermal Sediment.</title>
        <authorList>
            <person name="Zhou Z."/>
            <person name="Liu Y."/>
            <person name="Xu W."/>
            <person name="Pan J."/>
            <person name="Luo Z.H."/>
            <person name="Li M."/>
        </authorList>
    </citation>
    <scope>NUCLEOTIDE SEQUENCE [LARGE SCALE GENOMIC DNA]</scope>
    <source>
        <strain evidence="12">SpSt-853</strain>
    </source>
</reference>
<comment type="subcellular location">
    <subcellularLocation>
        <location evidence="1">Cytoplasm</location>
    </subcellularLocation>
</comment>
<evidence type="ECO:0000256" key="6">
    <source>
        <dbReference type="ARBA" id="ARBA00022723"/>
    </source>
</evidence>
<comment type="similarity">
    <text evidence="2">Belongs to the TsaE family.</text>
</comment>
<evidence type="ECO:0000256" key="9">
    <source>
        <dbReference type="ARBA" id="ARBA00022842"/>
    </source>
</evidence>
<sequence length="231" mass="25346">MVWRPIIWPKFWDPGDIWLGIFWPFSRRSWPNSSRAGSLPGKKTWASSSCGHEPGDSGYPKGFSPALWQVKSIRHISRSPAQTRSLAAHLGKSLIPGDVVALTGELGAGKTEFVKGLAGGLGVPEEEVASPSFAIAHEYGGRLPLVHLDLYRLPELPPDFLPDLEDYLSGRFVVAVEWAERLGSLLPEDAVKVHLVVTGPEEREITLTAQSKRGEQLLFCLRNNITETGVS</sequence>
<evidence type="ECO:0000256" key="11">
    <source>
        <dbReference type="SAM" id="MobiDB-lite"/>
    </source>
</evidence>
<keyword evidence="5" id="KW-0819">tRNA processing</keyword>
<dbReference type="GO" id="GO:0046872">
    <property type="term" value="F:metal ion binding"/>
    <property type="evidence" value="ECO:0007669"/>
    <property type="project" value="UniProtKB-KW"/>
</dbReference>
<dbReference type="NCBIfam" id="TIGR00150">
    <property type="entry name" value="T6A_YjeE"/>
    <property type="match status" value="1"/>
</dbReference>
<keyword evidence="4" id="KW-0963">Cytoplasm</keyword>
<evidence type="ECO:0000256" key="2">
    <source>
        <dbReference type="ARBA" id="ARBA00007599"/>
    </source>
</evidence>
<dbReference type="PANTHER" id="PTHR33540">
    <property type="entry name" value="TRNA THREONYLCARBAMOYLADENOSINE BIOSYNTHESIS PROTEIN TSAE"/>
    <property type="match status" value="1"/>
</dbReference>
<dbReference type="Gene3D" id="3.40.50.300">
    <property type="entry name" value="P-loop containing nucleotide triphosphate hydrolases"/>
    <property type="match status" value="1"/>
</dbReference>
<evidence type="ECO:0000256" key="3">
    <source>
        <dbReference type="ARBA" id="ARBA00019010"/>
    </source>
</evidence>
<dbReference type="GO" id="GO:0005737">
    <property type="term" value="C:cytoplasm"/>
    <property type="evidence" value="ECO:0007669"/>
    <property type="project" value="UniProtKB-SubCell"/>
</dbReference>
<dbReference type="GO" id="GO:0016740">
    <property type="term" value="F:transferase activity"/>
    <property type="evidence" value="ECO:0007669"/>
    <property type="project" value="UniProtKB-KW"/>
</dbReference>
<keyword evidence="7" id="KW-0547">Nucleotide-binding</keyword>
<evidence type="ECO:0000313" key="12">
    <source>
        <dbReference type="EMBL" id="HGZ12049.1"/>
    </source>
</evidence>
<dbReference type="InterPro" id="IPR003442">
    <property type="entry name" value="T6A_TsaE"/>
</dbReference>
<keyword evidence="9" id="KW-0460">Magnesium</keyword>
<dbReference type="InterPro" id="IPR027417">
    <property type="entry name" value="P-loop_NTPase"/>
</dbReference>
<keyword evidence="8" id="KW-0067">ATP-binding</keyword>
<dbReference type="SUPFAM" id="SSF52540">
    <property type="entry name" value="P-loop containing nucleoside triphosphate hydrolases"/>
    <property type="match status" value="1"/>
</dbReference>
<gene>
    <name evidence="12" type="primary">tsaE</name>
    <name evidence="12" type="ORF">ENW48_07510</name>
</gene>
<evidence type="ECO:0000256" key="1">
    <source>
        <dbReference type="ARBA" id="ARBA00004496"/>
    </source>
</evidence>
<dbReference type="GO" id="GO:0005524">
    <property type="term" value="F:ATP binding"/>
    <property type="evidence" value="ECO:0007669"/>
    <property type="project" value="UniProtKB-KW"/>
</dbReference>
<evidence type="ECO:0000256" key="4">
    <source>
        <dbReference type="ARBA" id="ARBA00022490"/>
    </source>
</evidence>
<protein>
    <recommendedName>
        <fullName evidence="3">tRNA threonylcarbamoyladenosine biosynthesis protein TsaE</fullName>
    </recommendedName>
    <alternativeName>
        <fullName evidence="10">t(6)A37 threonylcarbamoyladenosine biosynthesis protein TsaE</fullName>
    </alternativeName>
</protein>
<proteinExistence type="inferred from homology"/>
<feature type="region of interest" description="Disordered" evidence="11">
    <location>
        <begin position="31"/>
        <end position="57"/>
    </location>
</feature>
<evidence type="ECO:0000256" key="8">
    <source>
        <dbReference type="ARBA" id="ARBA00022840"/>
    </source>
</evidence>